<sequence>MNWNTASFLVLSSIFATSVSATSGNSSSNAVNDGPIRAFVGLVGIIRQLADVKNRIEELPDGNADKVSIEAMQPIEQLSDFMMKKIESSNPKVKDIFYKTFALSNPDLTEKSYRTLLEKVDKLYETLDENDKNAMKSLHEEFKKEAKTVGVQDVAGQPIQ</sequence>
<feature type="signal peptide" evidence="1">
    <location>
        <begin position="1"/>
        <end position="21"/>
    </location>
</feature>
<name>A0A016VP75_9BILA</name>
<gene>
    <name evidence="2" type="primary">Acey_s0006.g2786</name>
    <name evidence="2" type="ORF">Y032_0006g2786</name>
</gene>
<dbReference type="EMBL" id="JARK01001342">
    <property type="protein sequence ID" value="EYC29101.1"/>
    <property type="molecule type" value="Genomic_DNA"/>
</dbReference>
<keyword evidence="1" id="KW-0732">Signal</keyword>
<keyword evidence="3" id="KW-1185">Reference proteome</keyword>
<feature type="chain" id="PRO_5001493672" description="SXP/RAL-2 family protein Ani s 5-like cation-binding domain-containing protein" evidence="1">
    <location>
        <begin position="22"/>
        <end position="160"/>
    </location>
</feature>
<evidence type="ECO:0000313" key="3">
    <source>
        <dbReference type="Proteomes" id="UP000024635"/>
    </source>
</evidence>
<organism evidence="2 3">
    <name type="scientific">Ancylostoma ceylanicum</name>
    <dbReference type="NCBI Taxonomy" id="53326"/>
    <lineage>
        <taxon>Eukaryota</taxon>
        <taxon>Metazoa</taxon>
        <taxon>Ecdysozoa</taxon>
        <taxon>Nematoda</taxon>
        <taxon>Chromadorea</taxon>
        <taxon>Rhabditida</taxon>
        <taxon>Rhabditina</taxon>
        <taxon>Rhabditomorpha</taxon>
        <taxon>Strongyloidea</taxon>
        <taxon>Ancylostomatidae</taxon>
        <taxon>Ancylostomatinae</taxon>
        <taxon>Ancylostoma</taxon>
    </lineage>
</organism>
<evidence type="ECO:0008006" key="4">
    <source>
        <dbReference type="Google" id="ProtNLM"/>
    </source>
</evidence>
<comment type="caution">
    <text evidence="2">The sequence shown here is derived from an EMBL/GenBank/DDBJ whole genome shotgun (WGS) entry which is preliminary data.</text>
</comment>
<dbReference type="Proteomes" id="UP000024635">
    <property type="component" value="Unassembled WGS sequence"/>
</dbReference>
<evidence type="ECO:0000256" key="1">
    <source>
        <dbReference type="SAM" id="SignalP"/>
    </source>
</evidence>
<reference evidence="3" key="1">
    <citation type="journal article" date="2015" name="Nat. Genet.">
        <title>The genome and transcriptome of the zoonotic hookworm Ancylostoma ceylanicum identify infection-specific gene families.</title>
        <authorList>
            <person name="Schwarz E.M."/>
            <person name="Hu Y."/>
            <person name="Antoshechkin I."/>
            <person name="Miller M.M."/>
            <person name="Sternberg P.W."/>
            <person name="Aroian R.V."/>
        </authorList>
    </citation>
    <scope>NUCLEOTIDE SEQUENCE</scope>
    <source>
        <strain evidence="3">HY135</strain>
    </source>
</reference>
<evidence type="ECO:0000313" key="2">
    <source>
        <dbReference type="EMBL" id="EYC29101.1"/>
    </source>
</evidence>
<dbReference type="AlphaFoldDB" id="A0A016VP75"/>
<proteinExistence type="predicted"/>
<protein>
    <recommendedName>
        <fullName evidence="4">SXP/RAL-2 family protein Ani s 5-like cation-binding domain-containing protein</fullName>
    </recommendedName>
</protein>
<accession>A0A016VP75</accession>